<reference evidence="1 2" key="1">
    <citation type="submission" date="2020-04" db="EMBL/GenBank/DDBJ databases">
        <title>MicrobeNet Type strains.</title>
        <authorList>
            <person name="Nicholson A.C."/>
        </authorList>
    </citation>
    <scope>NUCLEOTIDE SEQUENCE [LARGE SCALE GENOMIC DNA]</scope>
    <source>
        <strain evidence="1 2">ATCC 23612</strain>
    </source>
</reference>
<dbReference type="Proteomes" id="UP000553209">
    <property type="component" value="Unassembled WGS sequence"/>
</dbReference>
<protein>
    <submittedName>
        <fullName evidence="1">Uncharacterized protein</fullName>
    </submittedName>
</protein>
<sequence length="50" mass="5020">MADTRAVEQGPFRTALLLGSATASLSTVSLSTSVLPATPRTGLTALHGHG</sequence>
<proteinExistence type="predicted"/>
<evidence type="ECO:0000313" key="2">
    <source>
        <dbReference type="Proteomes" id="UP000553209"/>
    </source>
</evidence>
<evidence type="ECO:0000313" key="1">
    <source>
        <dbReference type="EMBL" id="NKZ01196.1"/>
    </source>
</evidence>
<name>A0A7X6MHQ3_9ACTN</name>
<dbReference type="RefSeq" id="WP_168444150.1">
    <property type="nucleotide sequence ID" value="NZ_JAAXPG010000032.1"/>
</dbReference>
<organism evidence="1 2">
    <name type="scientific">Nocardiopsis alborubida</name>
    <dbReference type="NCBI Taxonomy" id="146802"/>
    <lineage>
        <taxon>Bacteria</taxon>
        <taxon>Bacillati</taxon>
        <taxon>Actinomycetota</taxon>
        <taxon>Actinomycetes</taxon>
        <taxon>Streptosporangiales</taxon>
        <taxon>Nocardiopsidaceae</taxon>
        <taxon>Nocardiopsis</taxon>
    </lineage>
</organism>
<accession>A0A7X6MHQ3</accession>
<gene>
    <name evidence="1" type="ORF">HGB44_26510</name>
</gene>
<comment type="caution">
    <text evidence="1">The sequence shown here is derived from an EMBL/GenBank/DDBJ whole genome shotgun (WGS) entry which is preliminary data.</text>
</comment>
<dbReference type="EMBL" id="JAAXPG010000032">
    <property type="protein sequence ID" value="NKZ01196.1"/>
    <property type="molecule type" value="Genomic_DNA"/>
</dbReference>
<keyword evidence="2" id="KW-1185">Reference proteome</keyword>
<dbReference type="AlphaFoldDB" id="A0A7X6MHQ3"/>